<dbReference type="InterPro" id="IPR051081">
    <property type="entry name" value="HTH_MetalResp_TranReg"/>
</dbReference>
<dbReference type="AlphaFoldDB" id="A0A809RFF7"/>
<evidence type="ECO:0000256" key="1">
    <source>
        <dbReference type="ARBA" id="ARBA00023015"/>
    </source>
</evidence>
<dbReference type="Gene3D" id="1.10.10.10">
    <property type="entry name" value="Winged helix-like DNA-binding domain superfamily/Winged helix DNA-binding domain"/>
    <property type="match status" value="1"/>
</dbReference>
<keyword evidence="1" id="KW-0805">Transcription regulation</keyword>
<dbReference type="SUPFAM" id="SSF46785">
    <property type="entry name" value="Winged helix' DNA-binding domain"/>
    <property type="match status" value="1"/>
</dbReference>
<keyword evidence="2" id="KW-0238">DNA-binding</keyword>
<name>A0A809RFF7_9BACT</name>
<evidence type="ECO:0000313" key="6">
    <source>
        <dbReference type="Proteomes" id="UP000662873"/>
    </source>
</evidence>
<gene>
    <name evidence="5" type="ORF">NPRO_07700</name>
</gene>
<dbReference type="SMART" id="SM00418">
    <property type="entry name" value="HTH_ARSR"/>
    <property type="match status" value="1"/>
</dbReference>
<dbReference type="Pfam" id="PF01022">
    <property type="entry name" value="HTH_5"/>
    <property type="match status" value="1"/>
</dbReference>
<dbReference type="InterPro" id="IPR036390">
    <property type="entry name" value="WH_DNA-bd_sf"/>
</dbReference>
<dbReference type="PRINTS" id="PR00778">
    <property type="entry name" value="HTHARSR"/>
</dbReference>
<dbReference type="InterPro" id="IPR001845">
    <property type="entry name" value="HTH_ArsR_DNA-bd_dom"/>
</dbReference>
<evidence type="ECO:0000259" key="4">
    <source>
        <dbReference type="PROSITE" id="PS50987"/>
    </source>
</evidence>
<sequence length="129" mass="14329">MNDVVLFGKALADPTRVRILAALLKNGLCVCELADALEMSQSTLSNHLQTLRQAGVLSTTQRHKWINYSIEPSAKPALEAVLNHYAAALKADQRGQRDAERIRRRLAIRVDGYCVLGPNQLDQGEKHEL</sequence>
<dbReference type="NCBIfam" id="NF033788">
    <property type="entry name" value="HTH_metalloreg"/>
    <property type="match status" value="1"/>
</dbReference>
<dbReference type="GO" id="GO:0003700">
    <property type="term" value="F:DNA-binding transcription factor activity"/>
    <property type="evidence" value="ECO:0007669"/>
    <property type="project" value="InterPro"/>
</dbReference>
<reference evidence="5" key="1">
    <citation type="journal article" name="DNA Res.">
        <title>The physiological potential of anammox bacteria as revealed by their core genome structure.</title>
        <authorList>
            <person name="Okubo T."/>
            <person name="Toyoda A."/>
            <person name="Fukuhara K."/>
            <person name="Uchiyama I."/>
            <person name="Harigaya Y."/>
            <person name="Kuroiwa M."/>
            <person name="Suzuki T."/>
            <person name="Murakami Y."/>
            <person name="Suwa Y."/>
            <person name="Takami H."/>
        </authorList>
    </citation>
    <scope>NUCLEOTIDE SEQUENCE</scope>
    <source>
        <strain evidence="5">317325-2</strain>
    </source>
</reference>
<feature type="domain" description="HTH arsR-type" evidence="4">
    <location>
        <begin position="1"/>
        <end position="89"/>
    </location>
</feature>
<dbReference type="InterPro" id="IPR036388">
    <property type="entry name" value="WH-like_DNA-bd_sf"/>
</dbReference>
<dbReference type="PANTHER" id="PTHR33154:SF18">
    <property type="entry name" value="ARSENICAL RESISTANCE OPERON REPRESSOR"/>
    <property type="match status" value="1"/>
</dbReference>
<dbReference type="KEGG" id="npy:NPRO_07700"/>
<evidence type="ECO:0000313" key="5">
    <source>
        <dbReference type="EMBL" id="BBO23175.1"/>
    </source>
</evidence>
<dbReference type="CDD" id="cd00090">
    <property type="entry name" value="HTH_ARSR"/>
    <property type="match status" value="1"/>
</dbReference>
<dbReference type="EMBL" id="AP021858">
    <property type="protein sequence ID" value="BBO23175.1"/>
    <property type="molecule type" value="Genomic_DNA"/>
</dbReference>
<proteinExistence type="predicted"/>
<evidence type="ECO:0000256" key="3">
    <source>
        <dbReference type="ARBA" id="ARBA00023163"/>
    </source>
</evidence>
<dbReference type="PANTHER" id="PTHR33154">
    <property type="entry name" value="TRANSCRIPTIONAL REGULATOR, ARSR FAMILY"/>
    <property type="match status" value="1"/>
</dbReference>
<dbReference type="InterPro" id="IPR011991">
    <property type="entry name" value="ArsR-like_HTH"/>
</dbReference>
<accession>A0A809RFF7</accession>
<dbReference type="Proteomes" id="UP000662873">
    <property type="component" value="Chromosome"/>
</dbReference>
<evidence type="ECO:0000256" key="2">
    <source>
        <dbReference type="ARBA" id="ARBA00023125"/>
    </source>
</evidence>
<organism evidence="5 6">
    <name type="scientific">Candidatus Nitrosymbiomonas proteolyticus</name>
    <dbReference type="NCBI Taxonomy" id="2608984"/>
    <lineage>
        <taxon>Bacteria</taxon>
        <taxon>Bacillati</taxon>
        <taxon>Armatimonadota</taxon>
        <taxon>Armatimonadota incertae sedis</taxon>
        <taxon>Candidatus Nitrosymbiomonas</taxon>
    </lineage>
</organism>
<dbReference type="GO" id="GO:0003677">
    <property type="term" value="F:DNA binding"/>
    <property type="evidence" value="ECO:0007669"/>
    <property type="project" value="UniProtKB-KW"/>
</dbReference>
<protein>
    <submittedName>
        <fullName evidence="5">Winged helix-turn-helix transcriptional regulator</fullName>
    </submittedName>
</protein>
<dbReference type="PROSITE" id="PS50987">
    <property type="entry name" value="HTH_ARSR_2"/>
    <property type="match status" value="1"/>
</dbReference>
<keyword evidence="3" id="KW-0804">Transcription</keyword>